<evidence type="ECO:0000313" key="2">
    <source>
        <dbReference type="WBParaSite" id="RSKR_0000454300.1"/>
    </source>
</evidence>
<protein>
    <submittedName>
        <fullName evidence="2">ABC transporter domain-containing protein</fullName>
    </submittedName>
</protein>
<reference evidence="2" key="1">
    <citation type="submission" date="2016-11" db="UniProtKB">
        <authorList>
            <consortium name="WormBaseParasite"/>
        </authorList>
    </citation>
    <scope>IDENTIFICATION</scope>
    <source>
        <strain evidence="2">KR3021</strain>
    </source>
</reference>
<name>A0AC35TVJ1_9BILA</name>
<proteinExistence type="predicted"/>
<organism evidence="1 2">
    <name type="scientific">Rhabditophanes sp. KR3021</name>
    <dbReference type="NCBI Taxonomy" id="114890"/>
    <lineage>
        <taxon>Eukaryota</taxon>
        <taxon>Metazoa</taxon>
        <taxon>Ecdysozoa</taxon>
        <taxon>Nematoda</taxon>
        <taxon>Chromadorea</taxon>
        <taxon>Rhabditida</taxon>
        <taxon>Tylenchina</taxon>
        <taxon>Panagrolaimomorpha</taxon>
        <taxon>Strongyloidoidea</taxon>
        <taxon>Alloionematidae</taxon>
        <taxon>Rhabditophanes</taxon>
    </lineage>
</organism>
<accession>A0AC35TVJ1</accession>
<dbReference type="WBParaSite" id="RSKR_0000454300.1">
    <property type="protein sequence ID" value="RSKR_0000454300.1"/>
    <property type="gene ID" value="RSKR_0000454300"/>
</dbReference>
<dbReference type="Proteomes" id="UP000095286">
    <property type="component" value="Unplaced"/>
</dbReference>
<evidence type="ECO:0000313" key="1">
    <source>
        <dbReference type="Proteomes" id="UP000095286"/>
    </source>
</evidence>
<sequence length="639" mass="72075">MSVDNIAEGVSKIDLEDKKKKLSRKELKKLEAQAKYDLEMKSMGYIEKKEGDEEHHKEEGHGIGDAALNLGDQFTVSQQSRSAVKEILDESSKDIKVTNFDITAGGKLLYNKADLVISHGQRYGFIGPNGMGKTTLLRHVAARKLNIPSTIDILYCEQELSVDKTSAIDAVLNSDKARLELMKKEVDLTKKLEEGDENAIEQLQAVNDEMKNTNADSAEPKARRILAGLGFSKEMQEKPCEHFSGGWRMRISLARALFLEPTLLLLDEPTNHLDLNAVIWLDNYLQTWKNTLVIISHDQGFLDSVCSMIIHLDKQKLFYYSGNYSKFKAMYDQQTKEYAKKYMQQRKDLAALKKHGKSAKQAEEEVRNRQAIKANKEKKSKNAMSSMGNEDDPDRAELLERIKAYEVKFTFPNPTPLPPPILGLKDVYFKYGDNVLFENVNFGIDMNSRVAIVGPNGVGKSTFLKLLNKRIVATSGDQIKHRQLRVGWFDQHSNESLNGEQTATDYLCTKFNLDYEEARKRLGITGLPGQSHTVLIKDLSGGQKSRVALAELALQNPDILILDEPSNNLDLQSIHALAEAIEEFKGGVIMVTHDERLITQTECTLWVIEEKNIAEIDGDFDDYKNEILEQLGETVHGKH</sequence>